<keyword evidence="1" id="KW-0677">Repeat</keyword>
<evidence type="ECO:0000259" key="4">
    <source>
        <dbReference type="Pfam" id="PF23559"/>
    </source>
</evidence>
<evidence type="ECO:0000256" key="1">
    <source>
        <dbReference type="ARBA" id="ARBA00022737"/>
    </source>
</evidence>
<name>A0AAW0KAE7_QUESU</name>
<protein>
    <submittedName>
        <fullName evidence="6">Disease resistance protein rpp13</fullName>
    </submittedName>
</protein>
<dbReference type="GO" id="GO:0043531">
    <property type="term" value="F:ADP binding"/>
    <property type="evidence" value="ECO:0007669"/>
    <property type="project" value="InterPro"/>
</dbReference>
<dbReference type="InterPro" id="IPR055414">
    <property type="entry name" value="LRR_R13L4/SHOC2-like"/>
</dbReference>
<dbReference type="InterPro" id="IPR036388">
    <property type="entry name" value="WH-like_DNA-bd_sf"/>
</dbReference>
<dbReference type="InterPro" id="IPR027417">
    <property type="entry name" value="P-loop_NTPase"/>
</dbReference>
<dbReference type="Gene3D" id="1.10.8.430">
    <property type="entry name" value="Helical domain of apoptotic protease-activating factors"/>
    <property type="match status" value="1"/>
</dbReference>
<dbReference type="InterPro" id="IPR044974">
    <property type="entry name" value="Disease_R_plants"/>
</dbReference>
<dbReference type="SUPFAM" id="SSF52540">
    <property type="entry name" value="P-loop containing nucleoside triphosphate hydrolases"/>
    <property type="match status" value="2"/>
</dbReference>
<dbReference type="PANTHER" id="PTHR23155">
    <property type="entry name" value="DISEASE RESISTANCE PROTEIN RP"/>
    <property type="match status" value="1"/>
</dbReference>
<comment type="caution">
    <text evidence="6">The sequence shown here is derived from an EMBL/GenBank/DDBJ whole genome shotgun (WGS) entry which is preliminary data.</text>
</comment>
<evidence type="ECO:0000313" key="6">
    <source>
        <dbReference type="EMBL" id="KAK7835484.1"/>
    </source>
</evidence>
<dbReference type="PRINTS" id="PR00364">
    <property type="entry name" value="DISEASERSIST"/>
</dbReference>
<keyword evidence="2" id="KW-0611">Plant defense</keyword>
<evidence type="ECO:0000313" key="7">
    <source>
        <dbReference type="Proteomes" id="UP000237347"/>
    </source>
</evidence>
<dbReference type="SUPFAM" id="SSF52058">
    <property type="entry name" value="L domain-like"/>
    <property type="match status" value="1"/>
</dbReference>
<proteinExistence type="predicted"/>
<dbReference type="Pfam" id="PF23598">
    <property type="entry name" value="LRR_14"/>
    <property type="match status" value="1"/>
</dbReference>
<evidence type="ECO:0000259" key="3">
    <source>
        <dbReference type="Pfam" id="PF00931"/>
    </source>
</evidence>
<dbReference type="Proteomes" id="UP000237347">
    <property type="component" value="Unassembled WGS sequence"/>
</dbReference>
<dbReference type="AlphaFoldDB" id="A0AAW0KAE7"/>
<dbReference type="Gene3D" id="1.10.10.10">
    <property type="entry name" value="Winged helix-like DNA-binding domain superfamily/Winged helix DNA-binding domain"/>
    <property type="match status" value="1"/>
</dbReference>
<dbReference type="InterPro" id="IPR042197">
    <property type="entry name" value="Apaf_helical"/>
</dbReference>
<accession>A0AAW0KAE7</accession>
<evidence type="ECO:0000256" key="2">
    <source>
        <dbReference type="ARBA" id="ARBA00022821"/>
    </source>
</evidence>
<dbReference type="EMBL" id="PKMF04000371">
    <property type="protein sequence ID" value="KAK7835484.1"/>
    <property type="molecule type" value="Genomic_DNA"/>
</dbReference>
<dbReference type="InterPro" id="IPR032675">
    <property type="entry name" value="LRR_dom_sf"/>
</dbReference>
<evidence type="ECO:0000259" key="5">
    <source>
        <dbReference type="Pfam" id="PF23598"/>
    </source>
</evidence>
<dbReference type="Pfam" id="PF23559">
    <property type="entry name" value="WHD_DRP"/>
    <property type="match status" value="1"/>
</dbReference>
<organism evidence="6 7">
    <name type="scientific">Quercus suber</name>
    <name type="common">Cork oak</name>
    <dbReference type="NCBI Taxonomy" id="58331"/>
    <lineage>
        <taxon>Eukaryota</taxon>
        <taxon>Viridiplantae</taxon>
        <taxon>Streptophyta</taxon>
        <taxon>Embryophyta</taxon>
        <taxon>Tracheophyta</taxon>
        <taxon>Spermatophyta</taxon>
        <taxon>Magnoliopsida</taxon>
        <taxon>eudicotyledons</taxon>
        <taxon>Gunneridae</taxon>
        <taxon>Pentapetalae</taxon>
        <taxon>rosids</taxon>
        <taxon>fabids</taxon>
        <taxon>Fagales</taxon>
        <taxon>Fagaceae</taxon>
        <taxon>Quercus</taxon>
    </lineage>
</organism>
<dbReference type="Pfam" id="PF00931">
    <property type="entry name" value="NB-ARC"/>
    <property type="match status" value="2"/>
</dbReference>
<keyword evidence="7" id="KW-1185">Reference proteome</keyword>
<feature type="domain" description="NB-ARC" evidence="3">
    <location>
        <begin position="323"/>
        <end position="496"/>
    </location>
</feature>
<gene>
    <name evidence="6" type="primary">RPP13_3</name>
    <name evidence="6" type="ORF">CFP56_023493</name>
</gene>
<dbReference type="Gene3D" id="3.40.50.300">
    <property type="entry name" value="P-loop containing nucleotide triphosphate hydrolases"/>
    <property type="match status" value="2"/>
</dbReference>
<feature type="domain" description="Disease resistance R13L4/SHOC-2-like LRR" evidence="5">
    <location>
        <begin position="721"/>
        <end position="1021"/>
    </location>
</feature>
<dbReference type="InterPro" id="IPR058922">
    <property type="entry name" value="WHD_DRP"/>
</dbReference>
<dbReference type="PANTHER" id="PTHR23155:SF955">
    <property type="entry name" value="AAA+ ATPASE DOMAIN-CONTAINING PROTEIN"/>
    <property type="match status" value="1"/>
</dbReference>
<sequence>MATEVPVSILLRKLQKLLDEERFILPGLRNRVVTATNELEKILCFLKAAKPNHKNTSNSTSMEASLLRTIYSAEHFTESFILQRRQKGFIKLPFSPWSQLQFSYKMKKLVQGVRAVSTEVEKTQGQPLALGDKTDSISEIHEGQLCRRHHHLVDVKEELVARLINGDEVSLHVISLVSKETLGKTKLAKHVYDRLDIQQHFEWRAWLVVSGDLEYKDFLVAILKQLPRCVSSNSVETMSENELSDTLLQFSMEHKFLIVLDDVQTVDVSLKLVRLLADAVNGSRVILTTQNLKVAFQVDPQSSPLEIWPLIDQDLDVLIVGREDSVKELVSRLINHNDESLRVISVVGEEAIGKTALARNVYNRLDIRQQFPWRAWLHVSRDPEYRDLLLIILKQLPRIVLKDLELMSEKELSDMLFKFLMEHRFLVVLDDVQSVDVWLKLVGPLADAVNGSRVILTTRDLDVAIHVDPWSSPLKLSSLIDEKSWSLFLTKVGRQEYNTELNDVKVDILKVCHGSPLAIVLLGGVLSAIEFKNWSRTIDLALAQLNKNQSPLLNMVDFSYNQLPSVLKPCFLYLSLFPKAYEIPIRRLLQLWLAEGFFPFLPDEIVPEDKAKIFFEELVCRNMIEIVRWKPDGSPKMCRMPSFLYDDFVLKAKDIGFLHVHHCKSACTFTDSPEFYVPRLADQFGVESSTSKGHIRQLCSYVSFNSQKRDASNSGIGKFLKTMINGSGYVLFKVLDLEGVYKPLLPAKLSKLQNLRYIGLRWTGLDSCPASIGDLPCLETLDLKYTNIITLPSSIWKAKKLRHLYINEMSIQKAPKESSPNLQILTELYIGANSPMISGLKMFTNVKKLGLTCHSKSAEQTAKCISQIANLQSLRLKSRDPFGQPVVLVLEPMKGHQSLLNLYLFGVINDSIDNLPRNLRTLTLSTSELKEDPMPVLGMLLPQLNVLRLFARSYVGSKMTCHARYFPKLRVMKMWMLEKLEEWKVEEGAMPNLVELEIRGCKKLKNSDGLEKLASLKELILTKMPEDFVADVRRKLGRDILLTNKWEFSPLDDPFLKLDQKRPDAPSTINVDFLGFLTNDKVLLIQKKGDAEVAIRVDEFSIMVLNMDSNDYVCTAVVNNLPA</sequence>
<dbReference type="InterPro" id="IPR002182">
    <property type="entry name" value="NB-ARC"/>
</dbReference>
<dbReference type="GO" id="GO:0098542">
    <property type="term" value="P:defense response to other organism"/>
    <property type="evidence" value="ECO:0007669"/>
    <property type="project" value="TreeGrafter"/>
</dbReference>
<feature type="domain" description="NB-ARC" evidence="3">
    <location>
        <begin position="156"/>
        <end position="306"/>
    </location>
</feature>
<feature type="domain" description="Disease resistance protein winged helix" evidence="4">
    <location>
        <begin position="576"/>
        <end position="646"/>
    </location>
</feature>
<dbReference type="FunFam" id="3.40.50.300:FF:001091">
    <property type="entry name" value="Probable disease resistance protein At1g61300"/>
    <property type="match status" value="1"/>
</dbReference>
<reference evidence="6 7" key="1">
    <citation type="journal article" date="2018" name="Sci. Data">
        <title>The draft genome sequence of cork oak.</title>
        <authorList>
            <person name="Ramos A.M."/>
            <person name="Usie A."/>
            <person name="Barbosa P."/>
            <person name="Barros P.M."/>
            <person name="Capote T."/>
            <person name="Chaves I."/>
            <person name="Simoes F."/>
            <person name="Abreu I."/>
            <person name="Carrasquinho I."/>
            <person name="Faro C."/>
            <person name="Guimaraes J.B."/>
            <person name="Mendonca D."/>
            <person name="Nobrega F."/>
            <person name="Rodrigues L."/>
            <person name="Saibo N.J.M."/>
            <person name="Varela M.C."/>
            <person name="Egas C."/>
            <person name="Matos J."/>
            <person name="Miguel C.M."/>
            <person name="Oliveira M.M."/>
            <person name="Ricardo C.P."/>
            <person name="Goncalves S."/>
        </authorList>
    </citation>
    <scope>NUCLEOTIDE SEQUENCE [LARGE SCALE GENOMIC DNA]</scope>
    <source>
        <strain evidence="7">cv. HL8</strain>
    </source>
</reference>
<dbReference type="Gene3D" id="3.80.10.10">
    <property type="entry name" value="Ribonuclease Inhibitor"/>
    <property type="match status" value="1"/>
</dbReference>